<gene>
    <name evidence="1" type="ORF">BV22DRAFT_1027841</name>
</gene>
<evidence type="ECO:0000313" key="2">
    <source>
        <dbReference type="Proteomes" id="UP000790709"/>
    </source>
</evidence>
<dbReference type="Proteomes" id="UP000790709">
    <property type="component" value="Unassembled WGS sequence"/>
</dbReference>
<proteinExistence type="predicted"/>
<keyword evidence="2" id="KW-1185">Reference proteome</keyword>
<comment type="caution">
    <text evidence="1">The sequence shown here is derived from an EMBL/GenBank/DDBJ whole genome shotgun (WGS) entry which is preliminary data.</text>
</comment>
<evidence type="ECO:0000313" key="1">
    <source>
        <dbReference type="EMBL" id="KAH7931078.1"/>
    </source>
</evidence>
<accession>A0ACB8C1R9</accession>
<sequence length="91" mass="9525">MISYQPLAFRGARIVLQAGTTLDPVNTEKCQSTPPSLPSGSIAFGSLIVTPLEILGLIPNAARNNVNASGSRKSALAQGPREALLLNHAFI</sequence>
<protein>
    <submittedName>
        <fullName evidence="1">Uncharacterized protein</fullName>
    </submittedName>
</protein>
<name>A0ACB8C1R9_9AGAM</name>
<organism evidence="1 2">
    <name type="scientific">Leucogyrophana mollusca</name>
    <dbReference type="NCBI Taxonomy" id="85980"/>
    <lineage>
        <taxon>Eukaryota</taxon>
        <taxon>Fungi</taxon>
        <taxon>Dikarya</taxon>
        <taxon>Basidiomycota</taxon>
        <taxon>Agaricomycotina</taxon>
        <taxon>Agaricomycetes</taxon>
        <taxon>Agaricomycetidae</taxon>
        <taxon>Boletales</taxon>
        <taxon>Boletales incertae sedis</taxon>
        <taxon>Leucogyrophana</taxon>
    </lineage>
</organism>
<reference evidence="1" key="1">
    <citation type="journal article" date="2021" name="New Phytol.">
        <title>Evolutionary innovations through gain and loss of genes in the ectomycorrhizal Boletales.</title>
        <authorList>
            <person name="Wu G."/>
            <person name="Miyauchi S."/>
            <person name="Morin E."/>
            <person name="Kuo A."/>
            <person name="Drula E."/>
            <person name="Varga T."/>
            <person name="Kohler A."/>
            <person name="Feng B."/>
            <person name="Cao Y."/>
            <person name="Lipzen A."/>
            <person name="Daum C."/>
            <person name="Hundley H."/>
            <person name="Pangilinan J."/>
            <person name="Johnson J."/>
            <person name="Barry K."/>
            <person name="LaButti K."/>
            <person name="Ng V."/>
            <person name="Ahrendt S."/>
            <person name="Min B."/>
            <person name="Choi I.G."/>
            <person name="Park H."/>
            <person name="Plett J.M."/>
            <person name="Magnuson J."/>
            <person name="Spatafora J.W."/>
            <person name="Nagy L.G."/>
            <person name="Henrissat B."/>
            <person name="Grigoriev I.V."/>
            <person name="Yang Z.L."/>
            <person name="Xu J."/>
            <person name="Martin F.M."/>
        </authorList>
    </citation>
    <scope>NUCLEOTIDE SEQUENCE</scope>
    <source>
        <strain evidence="1">KUC20120723A-06</strain>
    </source>
</reference>
<dbReference type="EMBL" id="MU266328">
    <property type="protein sequence ID" value="KAH7931078.1"/>
    <property type="molecule type" value="Genomic_DNA"/>
</dbReference>